<dbReference type="InterPro" id="IPR032807">
    <property type="entry name" value="GNVR"/>
</dbReference>
<comment type="subcellular location">
    <subcellularLocation>
        <location evidence="1">Cell membrane</location>
        <topology evidence="1">Multi-pass membrane protein</topology>
    </subcellularLocation>
</comment>
<feature type="domain" description="Tyrosine-protein kinase G-rich" evidence="9">
    <location>
        <begin position="305"/>
        <end position="371"/>
    </location>
</feature>
<evidence type="ECO:0000256" key="1">
    <source>
        <dbReference type="ARBA" id="ARBA00004651"/>
    </source>
</evidence>
<evidence type="ECO:0000256" key="6">
    <source>
        <dbReference type="SAM" id="Coils"/>
    </source>
</evidence>
<dbReference type="GO" id="GO:0005886">
    <property type="term" value="C:plasma membrane"/>
    <property type="evidence" value="ECO:0007669"/>
    <property type="project" value="UniProtKB-SubCell"/>
</dbReference>
<dbReference type="EMBL" id="DRNB01000245">
    <property type="protein sequence ID" value="HHJ64590.1"/>
    <property type="molecule type" value="Genomic_DNA"/>
</dbReference>
<feature type="domain" description="Polysaccharide chain length determinant N-terminal" evidence="8">
    <location>
        <begin position="13"/>
        <end position="108"/>
    </location>
</feature>
<dbReference type="Proteomes" id="UP000885792">
    <property type="component" value="Unassembled WGS sequence"/>
</dbReference>
<dbReference type="Pfam" id="PF02706">
    <property type="entry name" value="Wzz"/>
    <property type="match status" value="1"/>
</dbReference>
<organism evidence="10">
    <name type="scientific">Aquifex aeolicus</name>
    <dbReference type="NCBI Taxonomy" id="63363"/>
    <lineage>
        <taxon>Bacteria</taxon>
        <taxon>Pseudomonadati</taxon>
        <taxon>Aquificota</taxon>
        <taxon>Aquificia</taxon>
        <taxon>Aquificales</taxon>
        <taxon>Aquificaceae</taxon>
        <taxon>Aquifex</taxon>
    </lineage>
</organism>
<keyword evidence="6" id="KW-0175">Coiled coil</keyword>
<keyword evidence="5 7" id="KW-0472">Membrane</keyword>
<dbReference type="AlphaFoldDB" id="A0A7C5LB07"/>
<reference evidence="10" key="1">
    <citation type="journal article" date="2020" name="mSystems">
        <title>Genome- and Community-Level Interaction Insights into Carbon Utilization and Element Cycling Functions of Hydrothermarchaeota in Hydrothermal Sediment.</title>
        <authorList>
            <person name="Zhou Z."/>
            <person name="Liu Y."/>
            <person name="Xu W."/>
            <person name="Pan J."/>
            <person name="Luo Z.H."/>
            <person name="Li M."/>
        </authorList>
    </citation>
    <scope>NUCLEOTIDE SEQUENCE [LARGE SCALE GENOMIC DNA]</scope>
    <source>
        <strain evidence="10">HyVt-501</strain>
    </source>
</reference>
<sequence length="392" mass="44480">MEDRERKPLQEEEEIDLYELWLRLVRRKRLIGGVFLAGVLTALAVSFILKPVYRSEASLLPVASQPTTGLSELAGQFLGIQLSKEGPSAKILALLKSRTLRERVVDKLELVNVLVKDPPPERDARTVAVEILKKMISVTKDRKTGVIKLSVEHEDPALARRIGEALIEELRKALREKALTVARANRVFLEAQLKETEEELKRELRELARFQRREKIIVPEEQLKGTLELYAELLSKKVALQIELRKLEGVLSPDSSRIDYLRRQIEAIDNQLARIENSAEGFSAVPGLENAPEKMAGYTEVLLKVRSLQAKYETLRKLYEQARLEEQREFIYVEIIDPPSEPDVPVKPKRALIVAVAGLSSLMLGIFLALFADWLSAVRERRREGQPDQTGS</sequence>
<evidence type="ECO:0000256" key="4">
    <source>
        <dbReference type="ARBA" id="ARBA00022989"/>
    </source>
</evidence>
<dbReference type="PANTHER" id="PTHR32309:SF13">
    <property type="entry name" value="FERRIC ENTEROBACTIN TRANSPORT PROTEIN FEPE"/>
    <property type="match status" value="1"/>
</dbReference>
<feature type="transmembrane region" description="Helical" evidence="7">
    <location>
        <begin position="30"/>
        <end position="49"/>
    </location>
</feature>
<name>A0A7C5LB07_AQUAO</name>
<keyword evidence="2" id="KW-1003">Cell membrane</keyword>
<comment type="caution">
    <text evidence="10">The sequence shown here is derived from an EMBL/GenBank/DDBJ whole genome shotgun (WGS) entry which is preliminary data.</text>
</comment>
<accession>A0A7C5LB07</accession>
<feature type="coiled-coil region" evidence="6">
    <location>
        <begin position="167"/>
        <end position="278"/>
    </location>
</feature>
<keyword evidence="3 7" id="KW-0812">Transmembrane</keyword>
<feature type="transmembrane region" description="Helical" evidence="7">
    <location>
        <begin position="351"/>
        <end position="375"/>
    </location>
</feature>
<dbReference type="PANTHER" id="PTHR32309">
    <property type="entry name" value="TYROSINE-PROTEIN KINASE"/>
    <property type="match status" value="1"/>
</dbReference>
<evidence type="ECO:0000256" key="3">
    <source>
        <dbReference type="ARBA" id="ARBA00022692"/>
    </source>
</evidence>
<dbReference type="Pfam" id="PF13807">
    <property type="entry name" value="GNVR"/>
    <property type="match status" value="1"/>
</dbReference>
<proteinExistence type="predicted"/>
<evidence type="ECO:0008006" key="11">
    <source>
        <dbReference type="Google" id="ProtNLM"/>
    </source>
</evidence>
<dbReference type="InterPro" id="IPR003856">
    <property type="entry name" value="LPS_length_determ_N"/>
</dbReference>
<dbReference type="InterPro" id="IPR050445">
    <property type="entry name" value="Bact_polysacc_biosynth/exp"/>
</dbReference>
<evidence type="ECO:0000259" key="8">
    <source>
        <dbReference type="Pfam" id="PF02706"/>
    </source>
</evidence>
<evidence type="ECO:0000256" key="2">
    <source>
        <dbReference type="ARBA" id="ARBA00022475"/>
    </source>
</evidence>
<gene>
    <name evidence="10" type="ORF">ENJ61_06745</name>
</gene>
<keyword evidence="4 7" id="KW-1133">Transmembrane helix</keyword>
<evidence type="ECO:0000256" key="7">
    <source>
        <dbReference type="SAM" id="Phobius"/>
    </source>
</evidence>
<protein>
    <recommendedName>
        <fullName evidence="11">Polysaccharide chain length determinant N-terminal domain-containing protein</fullName>
    </recommendedName>
</protein>
<evidence type="ECO:0000256" key="5">
    <source>
        <dbReference type="ARBA" id="ARBA00023136"/>
    </source>
</evidence>
<evidence type="ECO:0000313" key="10">
    <source>
        <dbReference type="EMBL" id="HHJ64590.1"/>
    </source>
</evidence>
<dbReference type="GO" id="GO:0004713">
    <property type="term" value="F:protein tyrosine kinase activity"/>
    <property type="evidence" value="ECO:0007669"/>
    <property type="project" value="TreeGrafter"/>
</dbReference>
<evidence type="ECO:0000259" key="9">
    <source>
        <dbReference type="Pfam" id="PF13807"/>
    </source>
</evidence>